<protein>
    <submittedName>
        <fullName evidence="1">Uncharacterized protein</fullName>
    </submittedName>
</protein>
<accession>A0ABU1JHW0</accession>
<evidence type="ECO:0000313" key="2">
    <source>
        <dbReference type="Proteomes" id="UP001262410"/>
    </source>
</evidence>
<dbReference type="RefSeq" id="WP_309792172.1">
    <property type="nucleotide sequence ID" value="NZ_JAVDPW010000001.1"/>
</dbReference>
<organism evidence="1 2">
    <name type="scientific">Inquilinus ginsengisoli</name>
    <dbReference type="NCBI Taxonomy" id="363840"/>
    <lineage>
        <taxon>Bacteria</taxon>
        <taxon>Pseudomonadati</taxon>
        <taxon>Pseudomonadota</taxon>
        <taxon>Alphaproteobacteria</taxon>
        <taxon>Rhodospirillales</taxon>
        <taxon>Rhodospirillaceae</taxon>
        <taxon>Inquilinus</taxon>
    </lineage>
</organism>
<sequence>MAEHPFGAPKAWTGATHFLTRVSIEMSLQLLTSNFKPVVSILGLAGLLQAIRP</sequence>
<keyword evidence="2" id="KW-1185">Reference proteome</keyword>
<evidence type="ECO:0000313" key="1">
    <source>
        <dbReference type="EMBL" id="MDR6288202.1"/>
    </source>
</evidence>
<dbReference type="EMBL" id="JAVDPW010000001">
    <property type="protein sequence ID" value="MDR6288202.1"/>
    <property type="molecule type" value="Genomic_DNA"/>
</dbReference>
<proteinExistence type="predicted"/>
<dbReference type="Proteomes" id="UP001262410">
    <property type="component" value="Unassembled WGS sequence"/>
</dbReference>
<comment type="caution">
    <text evidence="1">The sequence shown here is derived from an EMBL/GenBank/DDBJ whole genome shotgun (WGS) entry which is preliminary data.</text>
</comment>
<gene>
    <name evidence="1" type="ORF">E9232_000701</name>
</gene>
<reference evidence="1 2" key="1">
    <citation type="submission" date="2023-07" db="EMBL/GenBank/DDBJ databases">
        <title>Sorghum-associated microbial communities from plants grown in Nebraska, USA.</title>
        <authorList>
            <person name="Schachtman D."/>
        </authorList>
    </citation>
    <scope>NUCLEOTIDE SEQUENCE [LARGE SCALE GENOMIC DNA]</scope>
    <source>
        <strain evidence="1 2">584</strain>
    </source>
</reference>
<name>A0ABU1JHW0_9PROT</name>